<keyword evidence="6" id="KW-0966">Cell projection</keyword>
<proteinExistence type="inferred from homology"/>
<evidence type="ECO:0000313" key="6">
    <source>
        <dbReference type="EMBL" id="AII86364.1"/>
    </source>
</evidence>
<dbReference type="SMART" id="SM00858">
    <property type="entry name" value="SAF"/>
    <property type="match status" value="1"/>
</dbReference>
<comment type="similarity">
    <text evidence="4">Belongs to the FlgA family.</text>
</comment>
<dbReference type="InterPro" id="IPR017585">
    <property type="entry name" value="SAF_FlgA"/>
</dbReference>
<keyword evidence="4" id="KW-1005">Bacterial flagellum biogenesis</keyword>
<dbReference type="Gene3D" id="3.90.1210.10">
    <property type="entry name" value="Antifreeze-like/N-acetylneuraminic acid synthase C-terminal domain"/>
    <property type="match status" value="1"/>
</dbReference>
<dbReference type="Pfam" id="PF13144">
    <property type="entry name" value="ChapFlgA"/>
    <property type="match status" value="1"/>
</dbReference>
<evidence type="ECO:0000259" key="5">
    <source>
        <dbReference type="SMART" id="SM00858"/>
    </source>
</evidence>
<dbReference type="InterPro" id="IPR013974">
    <property type="entry name" value="SAF"/>
</dbReference>
<comment type="subcellular location">
    <subcellularLocation>
        <location evidence="1 4">Periplasm</location>
    </subcellularLocation>
</comment>
<keyword evidence="6" id="KW-0969">Cilium</keyword>
<keyword evidence="6" id="KW-0282">Flagellum</keyword>
<protein>
    <recommendedName>
        <fullName evidence="4">Flagella basal body P-ring formation protein FlgA</fullName>
    </recommendedName>
</protein>
<dbReference type="KEGG" id="ptp:RCA23_c08080"/>
<name>A0AAN0VHS8_9RHOB</name>
<dbReference type="InterPro" id="IPR039246">
    <property type="entry name" value="Flagellar_FlgA"/>
</dbReference>
<dbReference type="GO" id="GO:0042597">
    <property type="term" value="C:periplasmic space"/>
    <property type="evidence" value="ECO:0007669"/>
    <property type="project" value="UniProtKB-SubCell"/>
</dbReference>
<keyword evidence="7" id="KW-1185">Reference proteome</keyword>
<dbReference type="Gene3D" id="2.30.30.760">
    <property type="match status" value="1"/>
</dbReference>
<organism evidence="6 7">
    <name type="scientific">Planktomarina temperata RCA23</name>
    <dbReference type="NCBI Taxonomy" id="666509"/>
    <lineage>
        <taxon>Bacteria</taxon>
        <taxon>Pseudomonadati</taxon>
        <taxon>Pseudomonadota</taxon>
        <taxon>Alphaproteobacteria</taxon>
        <taxon>Rhodobacterales</taxon>
        <taxon>Paracoccaceae</taxon>
        <taxon>Planktomarina</taxon>
    </lineage>
</organism>
<evidence type="ECO:0000313" key="7">
    <source>
        <dbReference type="Proteomes" id="UP000028680"/>
    </source>
</evidence>
<comment type="function">
    <text evidence="4">Involved in the assembly process of the P-ring formation. It may associate with FlgF on the rod constituting a structure essential for the P-ring assembly or may act as a modulator protein for the P-ring assembly.</text>
</comment>
<feature type="domain" description="SAF" evidence="5">
    <location>
        <begin position="119"/>
        <end position="180"/>
    </location>
</feature>
<evidence type="ECO:0000256" key="4">
    <source>
        <dbReference type="RuleBase" id="RU362063"/>
    </source>
</evidence>
<dbReference type="GO" id="GO:0044780">
    <property type="term" value="P:bacterial-type flagellum assembly"/>
    <property type="evidence" value="ECO:0007669"/>
    <property type="project" value="InterPro"/>
</dbReference>
<dbReference type="NCBIfam" id="TIGR03170">
    <property type="entry name" value="flgA_cterm"/>
    <property type="match status" value="1"/>
</dbReference>
<evidence type="ECO:0000256" key="3">
    <source>
        <dbReference type="ARBA" id="ARBA00022764"/>
    </source>
</evidence>
<dbReference type="PANTHER" id="PTHR36307">
    <property type="entry name" value="FLAGELLA BASAL BODY P-RING FORMATION PROTEIN FLGA"/>
    <property type="match status" value="1"/>
</dbReference>
<dbReference type="PANTHER" id="PTHR36307:SF1">
    <property type="entry name" value="FLAGELLA BASAL BODY P-RING FORMATION PROTEIN FLGA"/>
    <property type="match status" value="1"/>
</dbReference>
<sequence length="246" mass="26777">MRAFSHRLGLLIPPMIAAIAVLTPALANTVVTGLDIKSAILERLAHEDIMAVPKVADHRLYYTCDQALLVEAKYPGKWDTVTVTCPHQDVALSWSVMIRVVDASPGFKENNQPDANNSPKVVVLIASVKKGEVLTPDIVTLTPAPRGSRIGSFYRIEDVVGRRTTQAISAMQPLRARNLEFDWALTTGQPVQIVQRISGLEISTIGEALDNAQIGDITDVRNIKSGKIIAVRVKSSRKVTPIANIN</sequence>
<reference evidence="6 7" key="1">
    <citation type="journal article" date="2014" name="ISME J.">
        <title>Adaptation of an abundant Roseobacter RCA organism to pelagic systems revealed by genomic and transcriptomic analyses.</title>
        <authorList>
            <person name="Voget S."/>
            <person name="Wemheuer B."/>
            <person name="Brinkhoff T."/>
            <person name="Vollmers J."/>
            <person name="Dietrich S."/>
            <person name="Giebel H.A."/>
            <person name="Beardsley C."/>
            <person name="Sardemann C."/>
            <person name="Bakenhus I."/>
            <person name="Billerbeck S."/>
            <person name="Daniel R."/>
            <person name="Simon M."/>
        </authorList>
    </citation>
    <scope>NUCLEOTIDE SEQUENCE [LARGE SCALE GENOMIC DNA]</scope>
    <source>
        <strain evidence="6 7">RCA23</strain>
    </source>
</reference>
<dbReference type="CDD" id="cd11614">
    <property type="entry name" value="SAF_CpaB_FlgA_like"/>
    <property type="match status" value="1"/>
</dbReference>
<evidence type="ECO:0000256" key="2">
    <source>
        <dbReference type="ARBA" id="ARBA00022729"/>
    </source>
</evidence>
<gene>
    <name evidence="6" type="primary">flgA</name>
    <name evidence="6" type="ORF">RCA23_c08080</name>
</gene>
<dbReference type="EMBL" id="CP003984">
    <property type="protein sequence ID" value="AII86364.1"/>
    <property type="molecule type" value="Genomic_DNA"/>
</dbReference>
<evidence type="ECO:0000256" key="1">
    <source>
        <dbReference type="ARBA" id="ARBA00004418"/>
    </source>
</evidence>
<dbReference type="AlphaFoldDB" id="A0AAN0VHS8"/>
<accession>A0AAN0VHS8</accession>
<keyword evidence="2" id="KW-0732">Signal</keyword>
<dbReference type="Proteomes" id="UP000028680">
    <property type="component" value="Chromosome"/>
</dbReference>
<dbReference type="RefSeq" id="WP_044049220.1">
    <property type="nucleotide sequence ID" value="NZ_CP003984.1"/>
</dbReference>
<keyword evidence="3 4" id="KW-0574">Periplasm</keyword>